<dbReference type="EMBL" id="JAQOWY010000021">
    <property type="protein sequence ID" value="KAK1855463.1"/>
    <property type="molecule type" value="Genomic_DNA"/>
</dbReference>
<keyword evidence="1" id="KW-0472">Membrane</keyword>
<sequence>MGLSESSRADFVIFEMCSETDYGGEHHTHGTNMRLFRNLVSSLTWSMWLWLLCADHTLAALTSLSLTATSTTTPFQNAGSAVTRRDNLEDTCPKDTVICHLPHNWNCCTSTSQCCGAGCCIAGSHCVDALFGRCCPDGKRLCGSVCVAGECCGKGGCGTGERCCGGGICCKEGEVCDYGKTCVRSKTSEGESVAGRGGFGWLAGVVVVVAGVMGAGWVRLEG</sequence>
<evidence type="ECO:0000313" key="3">
    <source>
        <dbReference type="Proteomes" id="UP001243330"/>
    </source>
</evidence>
<protein>
    <submittedName>
        <fullName evidence="2">Uncharacterized protein</fullName>
    </submittedName>
</protein>
<organism evidence="2 3">
    <name type="scientific">Colletotrichum chrysophilum</name>
    <dbReference type="NCBI Taxonomy" id="1836956"/>
    <lineage>
        <taxon>Eukaryota</taxon>
        <taxon>Fungi</taxon>
        <taxon>Dikarya</taxon>
        <taxon>Ascomycota</taxon>
        <taxon>Pezizomycotina</taxon>
        <taxon>Sordariomycetes</taxon>
        <taxon>Hypocreomycetidae</taxon>
        <taxon>Glomerellales</taxon>
        <taxon>Glomerellaceae</taxon>
        <taxon>Colletotrichum</taxon>
        <taxon>Colletotrichum gloeosporioides species complex</taxon>
    </lineage>
</organism>
<evidence type="ECO:0000256" key="1">
    <source>
        <dbReference type="SAM" id="Phobius"/>
    </source>
</evidence>
<keyword evidence="3" id="KW-1185">Reference proteome</keyword>
<evidence type="ECO:0000313" key="2">
    <source>
        <dbReference type="EMBL" id="KAK1855463.1"/>
    </source>
</evidence>
<gene>
    <name evidence="2" type="ORF">CCHR01_01936</name>
</gene>
<name>A0AAD9AWS3_9PEZI</name>
<reference evidence="2" key="1">
    <citation type="submission" date="2023-01" db="EMBL/GenBank/DDBJ databases">
        <title>Colletotrichum chrysophilum M932 genome sequence.</title>
        <authorList>
            <person name="Baroncelli R."/>
        </authorList>
    </citation>
    <scope>NUCLEOTIDE SEQUENCE</scope>
    <source>
        <strain evidence="2">M932</strain>
    </source>
</reference>
<keyword evidence="1" id="KW-1133">Transmembrane helix</keyword>
<dbReference type="Proteomes" id="UP001243330">
    <property type="component" value="Unassembled WGS sequence"/>
</dbReference>
<keyword evidence="1" id="KW-0812">Transmembrane</keyword>
<dbReference type="AlphaFoldDB" id="A0AAD9AWS3"/>
<proteinExistence type="predicted"/>
<feature type="transmembrane region" description="Helical" evidence="1">
    <location>
        <begin position="198"/>
        <end position="218"/>
    </location>
</feature>
<comment type="caution">
    <text evidence="2">The sequence shown here is derived from an EMBL/GenBank/DDBJ whole genome shotgun (WGS) entry which is preliminary data.</text>
</comment>
<accession>A0AAD9AWS3</accession>